<reference evidence="4" key="1">
    <citation type="journal article" date="2018" name="Nat. Microbiol.">
        <title>Leveraging single-cell genomics to expand the fungal tree of life.</title>
        <authorList>
            <person name="Ahrendt S.R."/>
            <person name="Quandt C.A."/>
            <person name="Ciobanu D."/>
            <person name="Clum A."/>
            <person name="Salamov A."/>
            <person name="Andreopoulos B."/>
            <person name="Cheng J.F."/>
            <person name="Woyke T."/>
            <person name="Pelin A."/>
            <person name="Henrissat B."/>
            <person name="Reynolds N.K."/>
            <person name="Benny G.L."/>
            <person name="Smith M.E."/>
            <person name="James T.Y."/>
            <person name="Grigoriev I.V."/>
        </authorList>
    </citation>
    <scope>NUCLEOTIDE SEQUENCE [LARGE SCALE GENOMIC DNA]</scope>
    <source>
        <strain evidence="4">Benny S71-1</strain>
    </source>
</reference>
<dbReference type="InterPro" id="IPR036908">
    <property type="entry name" value="RlpA-like_sf"/>
</dbReference>
<dbReference type="PANTHER" id="PTHR31836">
    <property type="match status" value="1"/>
</dbReference>
<accession>A0A4P9YUH2</accession>
<dbReference type="Pfam" id="PF03330">
    <property type="entry name" value="DPBB_1"/>
    <property type="match status" value="1"/>
</dbReference>
<dbReference type="EMBL" id="KZ990814">
    <property type="protein sequence ID" value="RKP23626.1"/>
    <property type="molecule type" value="Genomic_DNA"/>
</dbReference>
<gene>
    <name evidence="3" type="ORF">SYNPS1DRAFT_4418</name>
</gene>
<sequence length="100" mass="10306">GDGTYYDPEGGVKGGIGACGWVYTNDDMVAALNAPQYGGLVRSANSPVCGACILVTGPKGKVRVKIVDKCPVCKAGDVDLSEGAFLKIADKDAGRVKISW</sequence>
<dbReference type="CDD" id="cd22272">
    <property type="entry name" value="DPBB_EXLX1-like"/>
    <property type="match status" value="1"/>
</dbReference>
<protein>
    <submittedName>
        <fullName evidence="3">RlpA-like double-psi beta-barrel-protein domain-containing protein-containing protein</fullName>
    </submittedName>
</protein>
<organism evidence="3 4">
    <name type="scientific">Syncephalis pseudoplumigaleata</name>
    <dbReference type="NCBI Taxonomy" id="1712513"/>
    <lineage>
        <taxon>Eukaryota</taxon>
        <taxon>Fungi</taxon>
        <taxon>Fungi incertae sedis</taxon>
        <taxon>Zoopagomycota</taxon>
        <taxon>Zoopagomycotina</taxon>
        <taxon>Zoopagomycetes</taxon>
        <taxon>Zoopagales</taxon>
        <taxon>Piptocephalidaceae</taxon>
        <taxon>Syncephalis</taxon>
    </lineage>
</organism>
<dbReference type="Proteomes" id="UP000278143">
    <property type="component" value="Unassembled WGS sequence"/>
</dbReference>
<keyword evidence="1" id="KW-0732">Signal</keyword>
<evidence type="ECO:0000313" key="3">
    <source>
        <dbReference type="EMBL" id="RKP23626.1"/>
    </source>
</evidence>
<dbReference type="PANTHER" id="PTHR31836:SF21">
    <property type="entry name" value="EXPANSIN-LIKE PROTEIN 7"/>
    <property type="match status" value="1"/>
</dbReference>
<name>A0A4P9YUH2_9FUNG</name>
<feature type="domain" description="RlpA-like protein double-psi beta-barrel" evidence="2">
    <location>
        <begin position="4"/>
        <end position="99"/>
    </location>
</feature>
<feature type="non-terminal residue" evidence="3">
    <location>
        <position position="100"/>
    </location>
</feature>
<dbReference type="OrthoDB" id="406505at2759"/>
<evidence type="ECO:0000256" key="1">
    <source>
        <dbReference type="ARBA" id="ARBA00022729"/>
    </source>
</evidence>
<proteinExistence type="predicted"/>
<evidence type="ECO:0000313" key="4">
    <source>
        <dbReference type="Proteomes" id="UP000278143"/>
    </source>
</evidence>
<dbReference type="AlphaFoldDB" id="A0A4P9YUH2"/>
<keyword evidence="4" id="KW-1185">Reference proteome</keyword>
<dbReference type="Gene3D" id="2.40.40.10">
    <property type="entry name" value="RlpA-like domain"/>
    <property type="match status" value="1"/>
</dbReference>
<dbReference type="InterPro" id="IPR051477">
    <property type="entry name" value="Expansin_CellWall"/>
</dbReference>
<dbReference type="SUPFAM" id="SSF50685">
    <property type="entry name" value="Barwin-like endoglucanases"/>
    <property type="match status" value="1"/>
</dbReference>
<evidence type="ECO:0000259" key="2">
    <source>
        <dbReference type="Pfam" id="PF03330"/>
    </source>
</evidence>
<dbReference type="InterPro" id="IPR009009">
    <property type="entry name" value="RlpA-like_DPBB"/>
</dbReference>
<feature type="non-terminal residue" evidence="3">
    <location>
        <position position="1"/>
    </location>
</feature>